<keyword evidence="1" id="KW-0472">Membrane</keyword>
<dbReference type="Proteomes" id="UP001597544">
    <property type="component" value="Unassembled WGS sequence"/>
</dbReference>
<dbReference type="PANTHER" id="PTHR34703:SF1">
    <property type="entry name" value="ANTIPORTER SUBUNIT MNHG2-RELATED"/>
    <property type="match status" value="1"/>
</dbReference>
<dbReference type="RefSeq" id="WP_377512071.1">
    <property type="nucleotide sequence ID" value="NZ_JBHULU010000037.1"/>
</dbReference>
<gene>
    <name evidence="2" type="primary">mnhG</name>
    <name evidence="2" type="ORF">ACFSRY_19375</name>
</gene>
<name>A0ABW5IRF8_9BACT</name>
<dbReference type="NCBIfam" id="NF009314">
    <property type="entry name" value="PRK12674.1-2"/>
    <property type="match status" value="1"/>
</dbReference>
<evidence type="ECO:0000313" key="3">
    <source>
        <dbReference type="Proteomes" id="UP001597544"/>
    </source>
</evidence>
<evidence type="ECO:0000313" key="2">
    <source>
        <dbReference type="EMBL" id="MFD2516043.1"/>
    </source>
</evidence>
<keyword evidence="3" id="KW-1185">Reference proteome</keyword>
<sequence length="148" mass="16705">MFSNFDLNFIKEIISCILIMLGVILMLISTIGLLRFPDFYIRMSAITKGATLGLGLILLGMGIYFNQPDILLKVLAIIFFVFLTAPVAAHVIGRTAVQNRTPFWVKTNLKEFEAYLQKAHLDKVKLHDKYEEEEIRQGEKPNDGGDNG</sequence>
<accession>A0ABW5IRF8</accession>
<keyword evidence="1" id="KW-1133">Transmembrane helix</keyword>
<dbReference type="EMBL" id="JBHULU010000037">
    <property type="protein sequence ID" value="MFD2516043.1"/>
    <property type="molecule type" value="Genomic_DNA"/>
</dbReference>
<reference evidence="3" key="1">
    <citation type="journal article" date="2019" name="Int. J. Syst. Evol. Microbiol.">
        <title>The Global Catalogue of Microorganisms (GCM) 10K type strain sequencing project: providing services to taxonomists for standard genome sequencing and annotation.</title>
        <authorList>
            <consortium name="The Broad Institute Genomics Platform"/>
            <consortium name="The Broad Institute Genome Sequencing Center for Infectious Disease"/>
            <person name="Wu L."/>
            <person name="Ma J."/>
        </authorList>
    </citation>
    <scope>NUCLEOTIDE SEQUENCE [LARGE SCALE GENOMIC DNA]</scope>
    <source>
        <strain evidence="3">KCTC 42498</strain>
    </source>
</reference>
<dbReference type="InterPro" id="IPR005133">
    <property type="entry name" value="PhaG_MnhG_YufB"/>
</dbReference>
<dbReference type="PANTHER" id="PTHR34703">
    <property type="entry name" value="ANTIPORTER SUBUNIT MNHG2-RELATED"/>
    <property type="match status" value="1"/>
</dbReference>
<keyword evidence="1" id="KW-0812">Transmembrane</keyword>
<dbReference type="NCBIfam" id="TIGR01300">
    <property type="entry name" value="CPA3_mnhG_phaG"/>
    <property type="match status" value="1"/>
</dbReference>
<feature type="transmembrane region" description="Helical" evidence="1">
    <location>
        <begin position="12"/>
        <end position="34"/>
    </location>
</feature>
<dbReference type="Pfam" id="PF03334">
    <property type="entry name" value="PhaG_MnhG_YufB"/>
    <property type="match status" value="1"/>
</dbReference>
<protein>
    <submittedName>
        <fullName evidence="2">Monovalent cation/H(+) antiporter subunit G</fullName>
    </submittedName>
</protein>
<feature type="transmembrane region" description="Helical" evidence="1">
    <location>
        <begin position="70"/>
        <end position="92"/>
    </location>
</feature>
<evidence type="ECO:0000256" key="1">
    <source>
        <dbReference type="SAM" id="Phobius"/>
    </source>
</evidence>
<proteinExistence type="predicted"/>
<organism evidence="2 3">
    <name type="scientific">Pontibacter locisalis</name>
    <dbReference type="NCBI Taxonomy" id="1719035"/>
    <lineage>
        <taxon>Bacteria</taxon>
        <taxon>Pseudomonadati</taxon>
        <taxon>Bacteroidota</taxon>
        <taxon>Cytophagia</taxon>
        <taxon>Cytophagales</taxon>
        <taxon>Hymenobacteraceae</taxon>
        <taxon>Pontibacter</taxon>
    </lineage>
</organism>
<feature type="transmembrane region" description="Helical" evidence="1">
    <location>
        <begin position="46"/>
        <end position="64"/>
    </location>
</feature>
<comment type="caution">
    <text evidence="2">The sequence shown here is derived from an EMBL/GenBank/DDBJ whole genome shotgun (WGS) entry which is preliminary data.</text>
</comment>